<dbReference type="InterPro" id="IPR019277">
    <property type="entry name" value="DUF2304"/>
</dbReference>
<dbReference type="AlphaFoldDB" id="A0A174A9Z1"/>
<feature type="coiled-coil region" evidence="1">
    <location>
        <begin position="89"/>
        <end position="123"/>
    </location>
</feature>
<feature type="transmembrane region" description="Helical" evidence="2">
    <location>
        <begin position="34"/>
        <end position="57"/>
    </location>
</feature>
<proteinExistence type="predicted"/>
<evidence type="ECO:0000256" key="2">
    <source>
        <dbReference type="SAM" id="Phobius"/>
    </source>
</evidence>
<keyword evidence="2" id="KW-0812">Transmembrane</keyword>
<feature type="transmembrane region" description="Helical" evidence="2">
    <location>
        <begin position="6"/>
        <end position="22"/>
    </location>
</feature>
<dbReference type="Pfam" id="PF10066">
    <property type="entry name" value="DUF2304"/>
    <property type="match status" value="1"/>
</dbReference>
<dbReference type="EMBL" id="CYZU01000004">
    <property type="protein sequence ID" value="CUN84258.1"/>
    <property type="molecule type" value="Genomic_DNA"/>
</dbReference>
<evidence type="ECO:0000313" key="3">
    <source>
        <dbReference type="EMBL" id="CUN84258.1"/>
    </source>
</evidence>
<keyword evidence="1" id="KW-0175">Coiled coil</keyword>
<dbReference type="Proteomes" id="UP000095544">
    <property type="component" value="Unassembled WGS sequence"/>
</dbReference>
<protein>
    <submittedName>
        <fullName evidence="3">Uncharacterized conserved protein</fullName>
    </submittedName>
</protein>
<sequence>MSIVLQILSVAVCLLMLYGLCREMKKKHLSENQAILWIAGVAGLLILSVFPKILPWAAQLLGIWWPPASLIFFFLIVIILIILRHTITISSMETEIKELAMQIALLKDENTELENRLNSKAKGESADI</sequence>
<name>A0A174A9Z1_9FIRM</name>
<organism evidence="3 4">
    <name type="scientific">Faecalicatena contorta</name>
    <dbReference type="NCBI Taxonomy" id="39482"/>
    <lineage>
        <taxon>Bacteria</taxon>
        <taxon>Bacillati</taxon>
        <taxon>Bacillota</taxon>
        <taxon>Clostridia</taxon>
        <taxon>Lachnospirales</taxon>
        <taxon>Lachnospiraceae</taxon>
        <taxon>Faecalicatena</taxon>
    </lineage>
</organism>
<feature type="transmembrane region" description="Helical" evidence="2">
    <location>
        <begin position="63"/>
        <end position="83"/>
    </location>
</feature>
<reference evidence="3 4" key="1">
    <citation type="submission" date="2015-09" db="EMBL/GenBank/DDBJ databases">
        <authorList>
            <consortium name="Pathogen Informatics"/>
        </authorList>
    </citation>
    <scope>NUCLEOTIDE SEQUENCE [LARGE SCALE GENOMIC DNA]</scope>
    <source>
        <strain evidence="3 4">2789STDY5834876</strain>
    </source>
</reference>
<dbReference type="RefSeq" id="WP_083487005.1">
    <property type="nucleotide sequence ID" value="NZ_CYZU01000004.1"/>
</dbReference>
<gene>
    <name evidence="3" type="ORF">ERS852491_00632</name>
</gene>
<accession>A0A174A9Z1</accession>
<evidence type="ECO:0000313" key="4">
    <source>
        <dbReference type="Proteomes" id="UP000095544"/>
    </source>
</evidence>
<evidence type="ECO:0000256" key="1">
    <source>
        <dbReference type="SAM" id="Coils"/>
    </source>
</evidence>
<keyword evidence="2" id="KW-1133">Transmembrane helix</keyword>
<keyword evidence="2" id="KW-0472">Membrane</keyword>
<dbReference type="OrthoDB" id="2066838at2"/>
<dbReference type="STRING" id="39482.ERS852491_00632"/>